<name>A0AAD9QA04_ACRCE</name>
<dbReference type="EMBL" id="JARQWQ010000050">
    <property type="protein sequence ID" value="KAK2557407.1"/>
    <property type="molecule type" value="Genomic_DNA"/>
</dbReference>
<sequence>MVIGNSSESKKEPVFAIHLRFERLCKCNRMRVGVCQPKGGQHYEEQISARPTYHYGRSNDRRIQEIVGEGFRAATRID</sequence>
<evidence type="ECO:0000313" key="1">
    <source>
        <dbReference type="EMBL" id="KAK2557407.1"/>
    </source>
</evidence>
<proteinExistence type="predicted"/>
<comment type="caution">
    <text evidence="1">The sequence shown here is derived from an EMBL/GenBank/DDBJ whole genome shotgun (WGS) entry which is preliminary data.</text>
</comment>
<dbReference type="Proteomes" id="UP001249851">
    <property type="component" value="Unassembled WGS sequence"/>
</dbReference>
<reference evidence="1" key="1">
    <citation type="journal article" date="2023" name="G3 (Bethesda)">
        <title>Whole genome assembly and annotation of the endangered Caribbean coral Acropora cervicornis.</title>
        <authorList>
            <person name="Selwyn J.D."/>
            <person name="Vollmer S.V."/>
        </authorList>
    </citation>
    <scope>NUCLEOTIDE SEQUENCE</scope>
    <source>
        <strain evidence="1">K2</strain>
    </source>
</reference>
<keyword evidence="2" id="KW-1185">Reference proteome</keyword>
<evidence type="ECO:0000313" key="2">
    <source>
        <dbReference type="Proteomes" id="UP001249851"/>
    </source>
</evidence>
<accession>A0AAD9QA04</accession>
<protein>
    <submittedName>
        <fullName evidence="1">Uncharacterized protein</fullName>
    </submittedName>
</protein>
<reference evidence="1" key="2">
    <citation type="journal article" date="2023" name="Science">
        <title>Genomic signatures of disease resistance in endangered staghorn corals.</title>
        <authorList>
            <person name="Vollmer S.V."/>
            <person name="Selwyn J.D."/>
            <person name="Despard B.A."/>
            <person name="Roesel C.L."/>
        </authorList>
    </citation>
    <scope>NUCLEOTIDE SEQUENCE</scope>
    <source>
        <strain evidence="1">K2</strain>
    </source>
</reference>
<gene>
    <name evidence="1" type="ORF">P5673_020523</name>
</gene>
<dbReference type="AlphaFoldDB" id="A0AAD9QA04"/>
<organism evidence="1 2">
    <name type="scientific">Acropora cervicornis</name>
    <name type="common">Staghorn coral</name>
    <dbReference type="NCBI Taxonomy" id="6130"/>
    <lineage>
        <taxon>Eukaryota</taxon>
        <taxon>Metazoa</taxon>
        <taxon>Cnidaria</taxon>
        <taxon>Anthozoa</taxon>
        <taxon>Hexacorallia</taxon>
        <taxon>Scleractinia</taxon>
        <taxon>Astrocoeniina</taxon>
        <taxon>Acroporidae</taxon>
        <taxon>Acropora</taxon>
    </lineage>
</organism>